<name>A0A418QIZ6_9BACT</name>
<keyword evidence="4 9" id="KW-0269">Exonuclease</keyword>
<dbReference type="GO" id="GO:0004527">
    <property type="term" value="F:exonuclease activity"/>
    <property type="evidence" value="ECO:0007669"/>
    <property type="project" value="UniProtKB-KW"/>
</dbReference>
<evidence type="ECO:0000256" key="4">
    <source>
        <dbReference type="ARBA" id="ARBA00022839"/>
    </source>
</evidence>
<dbReference type="GO" id="GO:0051607">
    <property type="term" value="P:defense response to virus"/>
    <property type="evidence" value="ECO:0007669"/>
    <property type="project" value="UniProtKB-KW"/>
</dbReference>
<dbReference type="OrthoDB" id="9794720at2"/>
<evidence type="ECO:0000256" key="6">
    <source>
        <dbReference type="ARBA" id="ARBA00023014"/>
    </source>
</evidence>
<keyword evidence="1 9" id="KW-0540">Nuclease</keyword>
<evidence type="ECO:0000256" key="2">
    <source>
        <dbReference type="ARBA" id="ARBA00022723"/>
    </source>
</evidence>
<keyword evidence="5 9" id="KW-0408">Iron</keyword>
<accession>A0A418QIZ6</accession>
<dbReference type="InterPro" id="IPR011604">
    <property type="entry name" value="PDDEXK-like_dom_sf"/>
</dbReference>
<dbReference type="Pfam" id="PF01930">
    <property type="entry name" value="Cas_Cas4"/>
    <property type="match status" value="1"/>
</dbReference>
<evidence type="ECO:0000256" key="1">
    <source>
        <dbReference type="ARBA" id="ARBA00022722"/>
    </source>
</evidence>
<proteinExistence type="inferred from homology"/>
<comment type="cofactor">
    <cofactor evidence="9">
        <name>Mg(2+)</name>
        <dbReference type="ChEBI" id="CHEBI:18420"/>
    </cofactor>
    <cofactor evidence="9">
        <name>Mn(2+)</name>
        <dbReference type="ChEBI" id="CHEBI:29035"/>
    </cofactor>
    <text evidence="9">Mg(2+) or Mn(2+) required for ssDNA cleavage activity.</text>
</comment>
<sequence>MRSVNATLINLYHICHRELWLHANEVRMESTSDIVKDGKLLHETAYPQRAERYREITLGNSKIDFYDPKAKIVHEIKRGNKAEQAHVAQVKYYIWLLEQHGVPGATGLLEYPKLRQTQPVELTDEDRRQIPQWETAIRLIIENPQCPPVINKPFCRQCSYYEFCYVGE</sequence>
<comment type="function">
    <text evidence="9">CRISPR (clustered regularly interspaced short palindromic repeat) is an adaptive immune system that provides protection against mobile genetic elements (viruses, transposable elements and conjugative plasmids). CRISPR clusters contain sequences complementary to antecedent mobile elements and target invading nucleic acids. CRISPR clusters are transcribed and processed into CRISPR RNA (crRNA).</text>
</comment>
<keyword evidence="3 9" id="KW-0378">Hydrolase</keyword>
<keyword evidence="8 9" id="KW-0464">Manganese</keyword>
<dbReference type="NCBIfam" id="TIGR00372">
    <property type="entry name" value="cas4"/>
    <property type="match status" value="1"/>
</dbReference>
<dbReference type="Gene3D" id="3.90.320.10">
    <property type="match status" value="1"/>
</dbReference>
<reference evidence="11 12" key="2">
    <citation type="submission" date="2019-01" db="EMBL/GenBank/DDBJ databases">
        <title>Hymenobacter humicola sp. nov., isolated from soils in Antarctica.</title>
        <authorList>
            <person name="Sedlacek I."/>
            <person name="Holochova P."/>
            <person name="Kralova S."/>
            <person name="Pantucek R."/>
            <person name="Stankova E."/>
            <person name="Vrbovska V."/>
            <person name="Kristofova L."/>
            <person name="Svec P."/>
            <person name="Busse H.-J."/>
        </authorList>
    </citation>
    <scope>NUCLEOTIDE SEQUENCE [LARGE SCALE GENOMIC DNA]</scope>
    <source>
        <strain evidence="11 12">CCM 8852</strain>
    </source>
</reference>
<evidence type="ECO:0000256" key="8">
    <source>
        <dbReference type="ARBA" id="ARBA00023211"/>
    </source>
</evidence>
<dbReference type="GO" id="GO:0051536">
    <property type="term" value="F:iron-sulfur cluster binding"/>
    <property type="evidence" value="ECO:0007669"/>
    <property type="project" value="UniProtKB-KW"/>
</dbReference>
<comment type="caution">
    <text evidence="11">The sequence shown here is derived from an EMBL/GenBank/DDBJ whole genome shotgun (WGS) entry which is preliminary data.</text>
</comment>
<dbReference type="InterPro" id="IPR013343">
    <property type="entry name" value="CRISPR-assoc_prot_Cas4"/>
</dbReference>
<dbReference type="EMBL" id="QYCN01000065">
    <property type="protein sequence ID" value="RIY05131.1"/>
    <property type="molecule type" value="Genomic_DNA"/>
</dbReference>
<comment type="similarity">
    <text evidence="9">Belongs to the CRISPR-associated exonuclease Cas4 family.</text>
</comment>
<gene>
    <name evidence="11" type="primary">cas4</name>
    <name evidence="11" type="ORF">D0T11_20910</name>
</gene>
<dbReference type="PANTHER" id="PTHR37168">
    <property type="entry name" value="CRISPR-ASSOCIATED EXONUCLEASE CAS4"/>
    <property type="match status" value="1"/>
</dbReference>
<keyword evidence="7 9" id="KW-0051">Antiviral defense</keyword>
<evidence type="ECO:0000259" key="10">
    <source>
        <dbReference type="Pfam" id="PF01930"/>
    </source>
</evidence>
<reference evidence="11 12" key="1">
    <citation type="submission" date="2018-09" db="EMBL/GenBank/DDBJ databases">
        <authorList>
            <person name="Zeman M."/>
            <person name="Pardy F."/>
        </authorList>
    </citation>
    <scope>NUCLEOTIDE SEQUENCE [LARGE SCALE GENOMIC DNA]</scope>
    <source>
        <strain evidence="11 12">CCM 8852</strain>
    </source>
</reference>
<evidence type="ECO:0000256" key="7">
    <source>
        <dbReference type="ARBA" id="ARBA00023118"/>
    </source>
</evidence>
<evidence type="ECO:0000256" key="3">
    <source>
        <dbReference type="ARBA" id="ARBA00022801"/>
    </source>
</evidence>
<keyword evidence="6 9" id="KW-0411">Iron-sulfur</keyword>
<evidence type="ECO:0000256" key="5">
    <source>
        <dbReference type="ARBA" id="ARBA00023004"/>
    </source>
</evidence>
<keyword evidence="2 9" id="KW-0479">Metal-binding</keyword>
<dbReference type="GO" id="GO:0046872">
    <property type="term" value="F:metal ion binding"/>
    <property type="evidence" value="ECO:0007669"/>
    <property type="project" value="UniProtKB-KW"/>
</dbReference>
<dbReference type="EC" id="3.1.12.1" evidence="9"/>
<organism evidence="11 12">
    <name type="scientific">Hymenobacter rubripertinctus</name>
    <dbReference type="NCBI Taxonomy" id="2029981"/>
    <lineage>
        <taxon>Bacteria</taxon>
        <taxon>Pseudomonadati</taxon>
        <taxon>Bacteroidota</taxon>
        <taxon>Cytophagia</taxon>
        <taxon>Cytophagales</taxon>
        <taxon>Hymenobacteraceae</taxon>
        <taxon>Hymenobacter</taxon>
    </lineage>
</organism>
<evidence type="ECO:0000256" key="9">
    <source>
        <dbReference type="RuleBase" id="RU365022"/>
    </source>
</evidence>
<dbReference type="PANTHER" id="PTHR37168:SF1">
    <property type="entry name" value="CRISPR-ASSOCIATED EXONUCLEASE CAS4"/>
    <property type="match status" value="1"/>
</dbReference>
<keyword evidence="12" id="KW-1185">Reference proteome</keyword>
<dbReference type="RefSeq" id="WP_119657762.1">
    <property type="nucleotide sequence ID" value="NZ_JBHUOI010000020.1"/>
</dbReference>
<protein>
    <recommendedName>
        <fullName evidence="9">CRISPR-associated exonuclease Cas4</fullName>
        <ecNumber evidence="9">3.1.12.1</ecNumber>
    </recommendedName>
</protein>
<feature type="domain" description="DUF83" evidence="10">
    <location>
        <begin position="6"/>
        <end position="165"/>
    </location>
</feature>
<evidence type="ECO:0000313" key="11">
    <source>
        <dbReference type="EMBL" id="RIY05131.1"/>
    </source>
</evidence>
<evidence type="ECO:0000313" key="12">
    <source>
        <dbReference type="Proteomes" id="UP000284250"/>
    </source>
</evidence>
<dbReference type="AlphaFoldDB" id="A0A418QIZ6"/>
<dbReference type="InterPro" id="IPR022765">
    <property type="entry name" value="Dna2/Cas4_DUF83"/>
</dbReference>
<dbReference type="Proteomes" id="UP000284250">
    <property type="component" value="Unassembled WGS sequence"/>
</dbReference>
<comment type="cofactor">
    <cofactor evidence="9">
        <name>iron-sulfur cluster</name>
        <dbReference type="ChEBI" id="CHEBI:30408"/>
    </cofactor>
</comment>